<evidence type="ECO:0000313" key="3">
    <source>
        <dbReference type="Proteomes" id="UP001625389"/>
    </source>
</evidence>
<evidence type="ECO:0000259" key="1">
    <source>
        <dbReference type="Pfam" id="PF00149"/>
    </source>
</evidence>
<keyword evidence="3" id="KW-1185">Reference proteome</keyword>
<dbReference type="InterPro" id="IPR022302">
    <property type="entry name" value="Phosphoesterase_putative"/>
</dbReference>
<dbReference type="InterPro" id="IPR004843">
    <property type="entry name" value="Calcineurin-like_PHP"/>
</dbReference>
<dbReference type="EMBL" id="JBGQPK010000005">
    <property type="protein sequence ID" value="MFL2028512.1"/>
    <property type="molecule type" value="Genomic_DNA"/>
</dbReference>
<proteinExistence type="predicted"/>
<dbReference type="PANTHER" id="PTHR36492:SF2">
    <property type="entry name" value="[ACYL-CARRIER-PROTEIN] PHOSPHODIESTERASE PPTH"/>
    <property type="match status" value="1"/>
</dbReference>
<accession>A0ABW8UCD2</accession>
<dbReference type="NCBIfam" id="TIGR03729">
    <property type="entry name" value="acc_ester"/>
    <property type="match status" value="1"/>
</dbReference>
<sequence length="275" mass="31684">MRKIAMTSDNHFDVNQLEVATVMAQQVDYLLTHGYTDYLIAGDLFNDFTQSVAFVEKIAQQLQPQCRVFFIAGNHDMVRGADFNELQSPVIPQYAHQKMISFPATDYVLIGNNGWYDYQFAQVPNKNSADFMRWKKAFWIDGAITQPMSDIARMDLVLADTAAKLQQAAALHKKVIYMTHFVPQEAYIAHNLQQPFWEMANAVMGSPRLGTLLTRYQVTAALFGHTHFKYPPRQINGTTYFCRPVGYGTERRREWRFGTDFISEWRACLQTLELK</sequence>
<dbReference type="PANTHER" id="PTHR36492">
    <property type="match status" value="1"/>
</dbReference>
<dbReference type="InterPro" id="IPR052963">
    <property type="entry name" value="Pantetheine_PDE"/>
</dbReference>
<reference evidence="2 3" key="1">
    <citation type="submission" date="2024-08" db="EMBL/GenBank/DDBJ databases">
        <authorList>
            <person name="Arias E."/>
        </authorList>
    </citation>
    <scope>NUCLEOTIDE SEQUENCE [LARGE SCALE GENOMIC DNA]</scope>
    <source>
        <strain evidence="2 3">FAM 25317</strain>
    </source>
</reference>
<name>A0ABW8UCD2_9LACO</name>
<feature type="domain" description="Calcineurin-like phosphoesterase" evidence="1">
    <location>
        <begin position="3"/>
        <end position="227"/>
    </location>
</feature>
<dbReference type="Proteomes" id="UP001625389">
    <property type="component" value="Unassembled WGS sequence"/>
</dbReference>
<organism evidence="2 3">
    <name type="scientific">Loigolactobacillus zhaoyuanensis</name>
    <dbReference type="NCBI Taxonomy" id="2486017"/>
    <lineage>
        <taxon>Bacteria</taxon>
        <taxon>Bacillati</taxon>
        <taxon>Bacillota</taxon>
        <taxon>Bacilli</taxon>
        <taxon>Lactobacillales</taxon>
        <taxon>Lactobacillaceae</taxon>
        <taxon>Loigolactobacillus</taxon>
    </lineage>
</organism>
<dbReference type="InterPro" id="IPR029052">
    <property type="entry name" value="Metallo-depent_PP-like"/>
</dbReference>
<dbReference type="Pfam" id="PF00149">
    <property type="entry name" value="Metallophos"/>
    <property type="match status" value="1"/>
</dbReference>
<gene>
    <name evidence="2" type="ORF">ACEN34_02665</name>
</gene>
<protein>
    <submittedName>
        <fullName evidence="2">Metallophosphoesterase</fullName>
    </submittedName>
</protein>
<dbReference type="Gene3D" id="3.60.21.10">
    <property type="match status" value="1"/>
</dbReference>
<dbReference type="SUPFAM" id="SSF56300">
    <property type="entry name" value="Metallo-dependent phosphatases"/>
    <property type="match status" value="1"/>
</dbReference>
<evidence type="ECO:0000313" key="2">
    <source>
        <dbReference type="EMBL" id="MFL2028512.1"/>
    </source>
</evidence>
<dbReference type="RefSeq" id="WP_407136921.1">
    <property type="nucleotide sequence ID" value="NZ_JBGQPK010000005.1"/>
</dbReference>
<comment type="caution">
    <text evidence="2">The sequence shown here is derived from an EMBL/GenBank/DDBJ whole genome shotgun (WGS) entry which is preliminary data.</text>
</comment>